<evidence type="ECO:0000256" key="9">
    <source>
        <dbReference type="ARBA" id="ARBA00023324"/>
    </source>
</evidence>
<comment type="similarity">
    <text evidence="2 10 13">Belongs to the catalase family.</text>
</comment>
<keyword evidence="5 10" id="KW-0349">Heme</keyword>
<dbReference type="Pfam" id="PF06628">
    <property type="entry name" value="Catalase-rel"/>
    <property type="match status" value="1"/>
</dbReference>
<proteinExistence type="inferred from homology"/>
<organism evidence="17 18">
    <name type="scientific">Ascosphaera apis ARSEF 7405</name>
    <dbReference type="NCBI Taxonomy" id="392613"/>
    <lineage>
        <taxon>Eukaryota</taxon>
        <taxon>Fungi</taxon>
        <taxon>Dikarya</taxon>
        <taxon>Ascomycota</taxon>
        <taxon>Pezizomycotina</taxon>
        <taxon>Eurotiomycetes</taxon>
        <taxon>Eurotiomycetidae</taxon>
        <taxon>Onygenales</taxon>
        <taxon>Ascosphaeraceae</taxon>
        <taxon>Ascosphaera</taxon>
    </lineage>
</organism>
<dbReference type="FunFam" id="1.20.1370.20:FF:000001">
    <property type="entry name" value="Catalase HPII"/>
    <property type="match status" value="1"/>
</dbReference>
<dbReference type="InterPro" id="IPR041399">
    <property type="entry name" value="Catalase_large_C"/>
</dbReference>
<evidence type="ECO:0000256" key="4">
    <source>
        <dbReference type="ARBA" id="ARBA00022559"/>
    </source>
</evidence>
<protein>
    <recommendedName>
        <fullName evidence="3 10">Catalase</fullName>
        <ecNumber evidence="3 10">1.11.1.6</ecNumber>
    </recommendedName>
</protein>
<keyword evidence="4 10" id="KW-0575">Peroxidase</keyword>
<evidence type="ECO:0000256" key="2">
    <source>
        <dbReference type="ARBA" id="ARBA00005329"/>
    </source>
</evidence>
<dbReference type="Gene3D" id="3.40.50.880">
    <property type="match status" value="1"/>
</dbReference>
<evidence type="ECO:0000256" key="1">
    <source>
        <dbReference type="ARBA" id="ARBA00001971"/>
    </source>
</evidence>
<dbReference type="PROSITE" id="PS51402">
    <property type="entry name" value="CATALASE_3"/>
    <property type="match status" value="1"/>
</dbReference>
<evidence type="ECO:0000256" key="13">
    <source>
        <dbReference type="RuleBase" id="RU000498"/>
    </source>
</evidence>
<evidence type="ECO:0000313" key="17">
    <source>
        <dbReference type="EMBL" id="KZZ87200.1"/>
    </source>
</evidence>
<reference evidence="17 18" key="1">
    <citation type="journal article" date="2016" name="Genome Biol. Evol.">
        <title>Divergent and convergent evolution of fungal pathogenicity.</title>
        <authorList>
            <person name="Shang Y."/>
            <person name="Xiao G."/>
            <person name="Zheng P."/>
            <person name="Cen K."/>
            <person name="Zhan S."/>
            <person name="Wang C."/>
        </authorList>
    </citation>
    <scope>NUCLEOTIDE SEQUENCE [LARGE SCALE GENOMIC DNA]</scope>
    <source>
        <strain evidence="17 18">ARSEF 7405</strain>
    </source>
</reference>
<keyword evidence="8 10" id="KW-0408">Iron</keyword>
<dbReference type="PROSITE" id="PS00437">
    <property type="entry name" value="CATALASE_1"/>
    <property type="match status" value="1"/>
</dbReference>
<gene>
    <name evidence="17" type="ORF">AAP_05839</name>
</gene>
<sequence length="716" mass="79808">MKVFRSLLATAGLVSAQCPFMSGMMKGNVSGFHDHSDEGFFKQFYLNDKDAYLTSDVGGPIEDQQSLSAGERGPTLLEDFMFRQKMQHFDHERVPERAVHARGAGAHGYFTSYGDWSNITAADFLSDKGKETPVFIRFSTVAGSRGSGDTARDVHGFAVRFYTDEGNFDIVGNNIPVFFIQDAIQFPDLIHAVKPEPNNEIPQAATAHDTAWDFFSQQPSSLHTLFWAMAGHGIPRSFRHMDGFGVNTYRFVTDEGESKLVKFHFKTQQGVAAIMGKNPDYHRQDLFDSIDGGSYPEWEFGVQIMNEEDQLKYGFDLLDPTKIVPEDLVPILPLGKITLNRNPRNYFAETEQIMFQPGHIVRGVDFSEDPLLQGRIFSYLDTQLNRHGGPNFEQLPINRPRVPIHNNNRDGAAQMFIPLNEAAYSPNTLNKGNPKQANQTDGNGFFTAPGRKVSGTLQRTLASTFQDVWSQPRLFWNSLGKTEKQFLVNAMRFENSKVQSEVVKRNVLIQLNRVSHNLAERVAKALGMKAPKEDPKYYHDNTTINLGTFGTPLKKVDGLNVGILASAESPDDAVHLKQYFNDANDKVNVDIVAEHLVNDDVTMTYSAADATNFDAVVVLDAAHKLLKSDSSTLYPAGRPLQIIVDAYHYGKTVGFVGNNVKHSFDQALGKNVTGDGVLTSGKADDDLVDDTLKALKTFKFLDRFPVDEESEEGEKH</sequence>
<dbReference type="InterPro" id="IPR043156">
    <property type="entry name" value="Catalase_clade2_helical"/>
</dbReference>
<keyword evidence="6 10" id="KW-0479">Metal-binding</keyword>
<evidence type="ECO:0000256" key="8">
    <source>
        <dbReference type="ARBA" id="ARBA00023004"/>
    </source>
</evidence>
<feature type="domain" description="Catalase core" evidence="16">
    <location>
        <begin position="54"/>
        <end position="433"/>
    </location>
</feature>
<dbReference type="FunFam" id="2.40.180.10:FF:000003">
    <property type="entry name" value="Catalase"/>
    <property type="match status" value="1"/>
</dbReference>
<comment type="function">
    <text evidence="10">Occurs in almost all aerobically respiring organisms and serves to protect cells from the toxic effects of hydrogen peroxide.</text>
</comment>
<dbReference type="SMART" id="SM01060">
    <property type="entry name" value="Catalase"/>
    <property type="match status" value="1"/>
</dbReference>
<dbReference type="Pfam" id="PF00199">
    <property type="entry name" value="Catalase"/>
    <property type="match status" value="1"/>
</dbReference>
<evidence type="ECO:0000256" key="3">
    <source>
        <dbReference type="ARBA" id="ARBA00012314"/>
    </source>
</evidence>
<dbReference type="GO" id="GO:0042744">
    <property type="term" value="P:hydrogen peroxide catabolic process"/>
    <property type="evidence" value="ECO:0007669"/>
    <property type="project" value="UniProtKB-UniRule"/>
</dbReference>
<dbReference type="InterPro" id="IPR002226">
    <property type="entry name" value="Catalase_haem_BS"/>
</dbReference>
<dbReference type="GO" id="GO:0004096">
    <property type="term" value="F:catalase activity"/>
    <property type="evidence" value="ECO:0007669"/>
    <property type="project" value="UniProtKB-UniRule"/>
</dbReference>
<dbReference type="InterPro" id="IPR020835">
    <property type="entry name" value="Catalase_sf"/>
</dbReference>
<evidence type="ECO:0000256" key="11">
    <source>
        <dbReference type="PIRSR" id="PIRSR038927-1"/>
    </source>
</evidence>
<evidence type="ECO:0000256" key="7">
    <source>
        <dbReference type="ARBA" id="ARBA00023002"/>
    </source>
</evidence>
<dbReference type="OrthoDB" id="6880011at2759"/>
<dbReference type="InterPro" id="IPR024708">
    <property type="entry name" value="Catalase_AS"/>
</dbReference>
<dbReference type="EC" id="1.11.1.6" evidence="3 10"/>
<feature type="active site" evidence="11">
    <location>
        <position position="173"/>
    </location>
</feature>
<dbReference type="GO" id="GO:0005829">
    <property type="term" value="C:cytosol"/>
    <property type="evidence" value="ECO:0007669"/>
    <property type="project" value="TreeGrafter"/>
</dbReference>
<evidence type="ECO:0000313" key="18">
    <source>
        <dbReference type="Proteomes" id="UP000242877"/>
    </source>
</evidence>
<dbReference type="Proteomes" id="UP000242877">
    <property type="component" value="Unassembled WGS sequence"/>
</dbReference>
<dbReference type="Gene3D" id="2.40.180.10">
    <property type="entry name" value="Catalase core domain"/>
    <property type="match status" value="1"/>
</dbReference>
<dbReference type="GO" id="GO:0020037">
    <property type="term" value="F:heme binding"/>
    <property type="evidence" value="ECO:0007669"/>
    <property type="project" value="UniProtKB-UniRule"/>
</dbReference>
<dbReference type="InterPro" id="IPR029062">
    <property type="entry name" value="Class_I_gatase-like"/>
</dbReference>
<dbReference type="PRINTS" id="PR00067">
    <property type="entry name" value="CATALASE"/>
</dbReference>
<evidence type="ECO:0000259" key="16">
    <source>
        <dbReference type="SMART" id="SM01060"/>
    </source>
</evidence>
<dbReference type="Gene3D" id="1.20.1370.20">
    <property type="match status" value="1"/>
</dbReference>
<dbReference type="SUPFAM" id="SSF56634">
    <property type="entry name" value="Heme-dependent catalase-like"/>
    <property type="match status" value="1"/>
</dbReference>
<dbReference type="Pfam" id="PF18011">
    <property type="entry name" value="Catalase_C"/>
    <property type="match status" value="1"/>
</dbReference>
<keyword evidence="7 10" id="KW-0560">Oxidoreductase</keyword>
<evidence type="ECO:0000256" key="12">
    <source>
        <dbReference type="PIRSR" id="PIRSR038927-2"/>
    </source>
</evidence>
<feature type="binding site" description="axial binding residue" evidence="12">
    <location>
        <position position="379"/>
    </location>
    <ligand>
        <name>heme</name>
        <dbReference type="ChEBI" id="CHEBI:30413"/>
    </ligand>
    <ligandPart>
        <name>Fe</name>
        <dbReference type="ChEBI" id="CHEBI:18248"/>
    </ligandPart>
</feature>
<dbReference type="GO" id="GO:0070301">
    <property type="term" value="P:cellular response to hydrogen peroxide"/>
    <property type="evidence" value="ECO:0007669"/>
    <property type="project" value="UniProtKB-ARBA"/>
</dbReference>
<comment type="cofactor">
    <cofactor evidence="1 10 12">
        <name>heme</name>
        <dbReference type="ChEBI" id="CHEBI:30413"/>
    </cofactor>
</comment>
<comment type="function">
    <text evidence="14">Catalyzes the degradation of hydrogen peroxide (H(2)O(2)) generated by peroxisomal oxidases to water and oxygen, thereby protecting cells from the toxic effects of hydrogen peroxide.</text>
</comment>
<evidence type="ECO:0000256" key="10">
    <source>
        <dbReference type="PIRNR" id="PIRNR038927"/>
    </source>
</evidence>
<keyword evidence="15" id="KW-0732">Signal</keyword>
<evidence type="ECO:0000256" key="14">
    <source>
        <dbReference type="RuleBase" id="RU004142"/>
    </source>
</evidence>
<dbReference type="InterPro" id="IPR011614">
    <property type="entry name" value="Catalase_core"/>
</dbReference>
<name>A0A166N1Q9_9EURO</name>
<accession>A0A166N1Q9</accession>
<dbReference type="VEuPathDB" id="FungiDB:AAP_05839"/>
<dbReference type="PANTHER" id="PTHR42821:SF3">
    <property type="entry name" value="CATALASE B"/>
    <property type="match status" value="1"/>
</dbReference>
<comment type="caution">
    <text evidence="17">The sequence shown here is derived from an EMBL/GenBank/DDBJ whole genome shotgun (WGS) entry which is preliminary data.</text>
</comment>
<evidence type="ECO:0000256" key="6">
    <source>
        <dbReference type="ARBA" id="ARBA00022723"/>
    </source>
</evidence>
<feature type="active site" evidence="11">
    <location>
        <position position="100"/>
    </location>
</feature>
<dbReference type="CDD" id="cd03132">
    <property type="entry name" value="GATase1_catalase"/>
    <property type="match status" value="1"/>
</dbReference>
<dbReference type="InterPro" id="IPR024712">
    <property type="entry name" value="Catalase_clade2"/>
</dbReference>
<dbReference type="InterPro" id="IPR018028">
    <property type="entry name" value="Catalase"/>
</dbReference>
<keyword evidence="9 10" id="KW-0376">Hydrogen peroxide</keyword>
<feature type="signal peptide" evidence="15">
    <location>
        <begin position="1"/>
        <end position="16"/>
    </location>
</feature>
<keyword evidence="18" id="KW-1185">Reference proteome</keyword>
<evidence type="ECO:0000256" key="5">
    <source>
        <dbReference type="ARBA" id="ARBA00022617"/>
    </source>
</evidence>
<evidence type="ECO:0000256" key="15">
    <source>
        <dbReference type="SAM" id="SignalP"/>
    </source>
</evidence>
<dbReference type="GO" id="GO:0046872">
    <property type="term" value="F:metal ion binding"/>
    <property type="evidence" value="ECO:0007669"/>
    <property type="project" value="UniProtKB-KW"/>
</dbReference>
<dbReference type="AlphaFoldDB" id="A0A166N1Q9"/>
<dbReference type="EMBL" id="AZGZ01000037">
    <property type="protein sequence ID" value="KZZ87200.1"/>
    <property type="molecule type" value="Genomic_DNA"/>
</dbReference>
<dbReference type="PIRSF" id="PIRSF038927">
    <property type="entry name" value="Catalase_clade2"/>
    <property type="match status" value="1"/>
</dbReference>
<dbReference type="PANTHER" id="PTHR42821">
    <property type="entry name" value="CATALASE"/>
    <property type="match status" value="1"/>
</dbReference>
<comment type="catalytic activity">
    <reaction evidence="10 13">
        <text>2 H2O2 = O2 + 2 H2O</text>
        <dbReference type="Rhea" id="RHEA:20309"/>
        <dbReference type="ChEBI" id="CHEBI:15377"/>
        <dbReference type="ChEBI" id="CHEBI:15379"/>
        <dbReference type="ChEBI" id="CHEBI:16240"/>
        <dbReference type="EC" id="1.11.1.6"/>
    </reaction>
</comment>
<dbReference type="SMR" id="A0A166N1Q9"/>
<feature type="chain" id="PRO_5007877606" description="Catalase" evidence="15">
    <location>
        <begin position="17"/>
        <end position="716"/>
    </location>
</feature>
<dbReference type="PROSITE" id="PS00438">
    <property type="entry name" value="CATALASE_2"/>
    <property type="match status" value="1"/>
</dbReference>
<dbReference type="InterPro" id="IPR010582">
    <property type="entry name" value="Catalase_immune_responsive"/>
</dbReference>